<evidence type="ECO:0000256" key="7">
    <source>
        <dbReference type="SAM" id="SignalP"/>
    </source>
</evidence>
<dbReference type="InterPro" id="IPR013320">
    <property type="entry name" value="ConA-like_dom_sf"/>
</dbReference>
<evidence type="ECO:0000259" key="8">
    <source>
        <dbReference type="Pfam" id="PF17851"/>
    </source>
</evidence>
<reference evidence="9" key="1">
    <citation type="submission" date="2022-10" db="EMBL/GenBank/DDBJ databases">
        <title>Gaoshiqiia sediminis gen. nov., sp. nov., isolated from coastal sediment.</title>
        <authorList>
            <person name="Yu W.X."/>
            <person name="Mu D.S."/>
            <person name="Du J.Z."/>
            <person name="Liang Y.Q."/>
        </authorList>
    </citation>
    <scope>NUCLEOTIDE SEQUENCE</scope>
    <source>
        <strain evidence="9">A06</strain>
    </source>
</reference>
<keyword evidence="7" id="KW-0732">Signal</keyword>
<evidence type="ECO:0000313" key="9">
    <source>
        <dbReference type="EMBL" id="MCW0481881.1"/>
    </source>
</evidence>
<evidence type="ECO:0000256" key="2">
    <source>
        <dbReference type="ARBA" id="ARBA00022801"/>
    </source>
</evidence>
<accession>A0AA41Y1S2</accession>
<organism evidence="9 10">
    <name type="scientific">Gaoshiqia sediminis</name>
    <dbReference type="NCBI Taxonomy" id="2986998"/>
    <lineage>
        <taxon>Bacteria</taxon>
        <taxon>Pseudomonadati</taxon>
        <taxon>Bacteroidota</taxon>
        <taxon>Bacteroidia</taxon>
        <taxon>Marinilabiliales</taxon>
        <taxon>Prolixibacteraceae</taxon>
        <taxon>Gaoshiqia</taxon>
    </lineage>
</organism>
<protein>
    <submittedName>
        <fullName evidence="9">Family 43 glycosylhydrolase</fullName>
    </submittedName>
</protein>
<evidence type="ECO:0000256" key="1">
    <source>
        <dbReference type="ARBA" id="ARBA00009865"/>
    </source>
</evidence>
<sequence>MKKLSSGILIILSVLLIASCSRGTSQKSDAQVKDTAENFYQNPVLGGDYPDPSIFRDGGDYYMTHSSFDYYPGLLVWHSTDLINWQRVGHALHQYVGSVWAPDLIKHNNRYYIYFPAGGTNWVVTAMSPEGPWSDPIDLKLPGYIDPGHVVDHEGKRYLYLSKGYIVKLTEDGLATDGEPVFNYEGWEFPKEWSTECFCLESPKSTVKDGYYHLIVAEGGTAGPATSHMVVSARSTSPYGPFENSPYNPIVHTESRNERWWSQGHGTLVDDVDGNWWIMYHGYEKGFHTLGRQTLMLPIEWTADQWFRVPEGVKSEDLIRKPAGKTSQNGTDLSDNFDRSELGLQWQFFKLYEPERVELKDGQLVLQAKGKSFDESSPLLVNSSDRHYEVIVEYTIEDDVTAGLCLFYNEKGNMRIAVNKDQFTVFNQKSAKIRVKNELGSHGFLRILDDENEISFYYSANGTDWNRVERSIDATGFNHNVFGEFLSLRAGVYAFGEGKATFDNFIYRKR</sequence>
<dbReference type="Proteomes" id="UP001163821">
    <property type="component" value="Unassembled WGS sequence"/>
</dbReference>
<dbReference type="Pfam" id="PF04616">
    <property type="entry name" value="Glyco_hydro_43"/>
    <property type="match status" value="1"/>
</dbReference>
<feature type="domain" description="Beta-xylosidase C-terminal Concanavalin A-like" evidence="8">
    <location>
        <begin position="334"/>
        <end position="508"/>
    </location>
</feature>
<dbReference type="InterPro" id="IPR023296">
    <property type="entry name" value="Glyco_hydro_beta-prop_sf"/>
</dbReference>
<dbReference type="RefSeq" id="WP_282590491.1">
    <property type="nucleotide sequence ID" value="NZ_JAPAAF010000003.1"/>
</dbReference>
<feature type="signal peptide" evidence="7">
    <location>
        <begin position="1"/>
        <end position="30"/>
    </location>
</feature>
<dbReference type="InterPro" id="IPR006710">
    <property type="entry name" value="Glyco_hydro_43"/>
</dbReference>
<dbReference type="CDD" id="cd09002">
    <property type="entry name" value="GH43_XYL-like"/>
    <property type="match status" value="1"/>
</dbReference>
<dbReference type="PROSITE" id="PS51257">
    <property type="entry name" value="PROKAR_LIPOPROTEIN"/>
    <property type="match status" value="1"/>
</dbReference>
<dbReference type="Gene3D" id="2.60.120.200">
    <property type="match status" value="1"/>
</dbReference>
<dbReference type="InterPro" id="IPR041542">
    <property type="entry name" value="GH43_C2"/>
</dbReference>
<dbReference type="SUPFAM" id="SSF49899">
    <property type="entry name" value="Concanavalin A-like lectins/glucanases"/>
    <property type="match status" value="1"/>
</dbReference>
<evidence type="ECO:0000256" key="4">
    <source>
        <dbReference type="PIRSR" id="PIRSR606710-1"/>
    </source>
</evidence>
<proteinExistence type="inferred from homology"/>
<evidence type="ECO:0000256" key="5">
    <source>
        <dbReference type="PIRSR" id="PIRSR606710-2"/>
    </source>
</evidence>
<gene>
    <name evidence="9" type="ORF">N2K84_04005</name>
</gene>
<name>A0AA41Y1S2_9BACT</name>
<feature type="active site" description="Proton donor" evidence="4">
    <location>
        <position position="201"/>
    </location>
</feature>
<dbReference type="PANTHER" id="PTHR42812">
    <property type="entry name" value="BETA-XYLOSIDASE"/>
    <property type="match status" value="1"/>
</dbReference>
<evidence type="ECO:0000313" key="10">
    <source>
        <dbReference type="Proteomes" id="UP001163821"/>
    </source>
</evidence>
<dbReference type="Pfam" id="PF17851">
    <property type="entry name" value="GH43_C2"/>
    <property type="match status" value="1"/>
</dbReference>
<evidence type="ECO:0000256" key="6">
    <source>
        <dbReference type="RuleBase" id="RU361187"/>
    </source>
</evidence>
<dbReference type="GO" id="GO:0004553">
    <property type="term" value="F:hydrolase activity, hydrolyzing O-glycosyl compounds"/>
    <property type="evidence" value="ECO:0007669"/>
    <property type="project" value="InterPro"/>
</dbReference>
<feature type="chain" id="PRO_5041343509" evidence="7">
    <location>
        <begin position="31"/>
        <end position="510"/>
    </location>
</feature>
<comment type="caution">
    <text evidence="9">The sequence shown here is derived from an EMBL/GenBank/DDBJ whole genome shotgun (WGS) entry which is preliminary data.</text>
</comment>
<dbReference type="InterPro" id="IPR051795">
    <property type="entry name" value="Glycosyl_Hydrlase_43"/>
</dbReference>
<keyword evidence="3 6" id="KW-0326">Glycosidase</keyword>
<dbReference type="SUPFAM" id="SSF75005">
    <property type="entry name" value="Arabinanase/levansucrase/invertase"/>
    <property type="match status" value="1"/>
</dbReference>
<dbReference type="PANTHER" id="PTHR42812:SF2">
    <property type="entry name" value="XYLOSIDASE_ARABINOSIDASE"/>
    <property type="match status" value="1"/>
</dbReference>
<evidence type="ECO:0000256" key="3">
    <source>
        <dbReference type="ARBA" id="ARBA00023295"/>
    </source>
</evidence>
<keyword evidence="2 6" id="KW-0378">Hydrolase</keyword>
<dbReference type="EMBL" id="JAPAAF010000003">
    <property type="protein sequence ID" value="MCW0481881.1"/>
    <property type="molecule type" value="Genomic_DNA"/>
</dbReference>
<dbReference type="Gene3D" id="2.115.10.20">
    <property type="entry name" value="Glycosyl hydrolase domain, family 43"/>
    <property type="match status" value="1"/>
</dbReference>
<keyword evidence="10" id="KW-1185">Reference proteome</keyword>
<dbReference type="AlphaFoldDB" id="A0AA41Y1S2"/>
<feature type="active site" description="Proton acceptor" evidence="4">
    <location>
        <position position="51"/>
    </location>
</feature>
<dbReference type="GO" id="GO:0005975">
    <property type="term" value="P:carbohydrate metabolic process"/>
    <property type="evidence" value="ECO:0007669"/>
    <property type="project" value="InterPro"/>
</dbReference>
<feature type="site" description="Important for catalytic activity, responsible for pKa modulation of the active site Glu and correct orientation of both the proton donor and substrate" evidence="5">
    <location>
        <position position="146"/>
    </location>
</feature>
<comment type="similarity">
    <text evidence="1 6">Belongs to the glycosyl hydrolase 43 family.</text>
</comment>